<dbReference type="SUPFAM" id="SSF57667">
    <property type="entry name" value="beta-beta-alpha zinc fingers"/>
    <property type="match status" value="1"/>
</dbReference>
<dbReference type="EMBL" id="AB117749">
    <property type="protein sequence ID" value="BAD11142.1"/>
    <property type="molecule type" value="mRNA"/>
</dbReference>
<protein>
    <submittedName>
        <fullName evidence="11">Uncharacterized protein PhSUP1</fullName>
    </submittedName>
</protein>
<feature type="domain" description="C2H2-type" evidence="10">
    <location>
        <begin position="56"/>
        <end position="83"/>
    </location>
</feature>
<evidence type="ECO:0000313" key="11">
    <source>
        <dbReference type="EMBL" id="BAD11142.1"/>
    </source>
</evidence>
<evidence type="ECO:0000256" key="3">
    <source>
        <dbReference type="ARBA" id="ARBA00022771"/>
    </source>
</evidence>
<evidence type="ECO:0000259" key="10">
    <source>
        <dbReference type="PROSITE" id="PS50157"/>
    </source>
</evidence>
<dbReference type="PANTHER" id="PTHR45801:SF107">
    <property type="entry name" value="TRANSCRIPTIONAL REGULATOR SUPERMAN-LIKE"/>
    <property type="match status" value="1"/>
</dbReference>
<keyword evidence="7" id="KW-0539">Nucleus</keyword>
<dbReference type="PANTHER" id="PTHR45801">
    <property type="entry name" value="OS07G0101800 PROTEIN"/>
    <property type="match status" value="1"/>
</dbReference>
<name>Q762F1_PETHY</name>
<evidence type="ECO:0000256" key="5">
    <source>
        <dbReference type="ARBA" id="ARBA00023015"/>
    </source>
</evidence>
<reference evidence="11" key="1">
    <citation type="journal article" date="2004" name="Plant Cell">
        <title>The petunia ortholog of Arabidopsis SUPERMAN plays a distinct role in floral organ morphogenesis.</title>
        <authorList>
            <person name="Nakagawa H."/>
            <person name="Ferrario S."/>
            <person name="Angenent G.C."/>
            <person name="Takatsuji H."/>
        </authorList>
    </citation>
    <scope>NUCLEOTIDE SEQUENCE</scope>
</reference>
<evidence type="ECO:0000256" key="6">
    <source>
        <dbReference type="ARBA" id="ARBA00023163"/>
    </source>
</evidence>
<proteinExistence type="evidence at transcript level"/>
<keyword evidence="6" id="KW-0804">Transcription</keyword>
<evidence type="ECO:0000256" key="1">
    <source>
        <dbReference type="ARBA" id="ARBA00004123"/>
    </source>
</evidence>
<dbReference type="SMART" id="SM00355">
    <property type="entry name" value="ZnF_C2H2"/>
    <property type="match status" value="1"/>
</dbReference>
<evidence type="ECO:0000256" key="8">
    <source>
        <dbReference type="PROSITE-ProRule" id="PRU00042"/>
    </source>
</evidence>
<dbReference type="Pfam" id="PF13912">
    <property type="entry name" value="zf-C2H2_6"/>
    <property type="match status" value="1"/>
</dbReference>
<dbReference type="InterPro" id="IPR036236">
    <property type="entry name" value="Znf_C2H2_sf"/>
</dbReference>
<dbReference type="InterPro" id="IPR052426">
    <property type="entry name" value="Plant_dev_regulator"/>
</dbReference>
<keyword evidence="3 8" id="KW-0863">Zinc-finger</keyword>
<evidence type="ECO:0000256" key="7">
    <source>
        <dbReference type="ARBA" id="ARBA00023242"/>
    </source>
</evidence>
<sequence length="224" mass="25432">MEKNNNFTNKYFKHTSMKELNNNNNKVKDSWDNYGSSFEGVDGDLLGGFLWPPRSYTCSFCKREFRSAQALGGHMNVHRRDRARLRLQSPPRENGTHQYSLLNLNLEPNPNVDPNPNPSFISSSPSSPSRKFPPFLSRLPPLISHSFSSTASGSQISHVSHQPKTGDLTKFGSAKFEKIDTFMQGKECNEVLMKRSEFLRLELGIGMINESKEDLDLELRLGYT</sequence>
<keyword evidence="5" id="KW-0805">Transcription regulation</keyword>
<dbReference type="AlphaFoldDB" id="Q762F1"/>
<keyword evidence="2" id="KW-0479">Metal-binding</keyword>
<evidence type="ECO:0000256" key="9">
    <source>
        <dbReference type="SAM" id="MobiDB-lite"/>
    </source>
</evidence>
<comment type="subcellular location">
    <subcellularLocation>
        <location evidence="1">Nucleus</location>
    </subcellularLocation>
</comment>
<feature type="region of interest" description="Disordered" evidence="9">
    <location>
        <begin position="104"/>
        <end position="126"/>
    </location>
</feature>
<organism evidence="11">
    <name type="scientific">Petunia hybrida</name>
    <name type="common">Petunia</name>
    <dbReference type="NCBI Taxonomy" id="4102"/>
    <lineage>
        <taxon>Eukaryota</taxon>
        <taxon>Viridiplantae</taxon>
        <taxon>Streptophyta</taxon>
        <taxon>Embryophyta</taxon>
        <taxon>Tracheophyta</taxon>
        <taxon>Spermatophyta</taxon>
        <taxon>Magnoliopsida</taxon>
        <taxon>eudicotyledons</taxon>
        <taxon>Gunneridae</taxon>
        <taxon>Pentapetalae</taxon>
        <taxon>asterids</taxon>
        <taxon>lamiids</taxon>
        <taxon>Solanales</taxon>
        <taxon>Solanaceae</taxon>
        <taxon>Petunioideae</taxon>
        <taxon>Petunia</taxon>
    </lineage>
</organism>
<gene>
    <name evidence="11" type="primary">PhSUP1</name>
</gene>
<dbReference type="InterPro" id="IPR013087">
    <property type="entry name" value="Znf_C2H2_type"/>
</dbReference>
<keyword evidence="4" id="KW-0862">Zinc</keyword>
<accession>Q762F1</accession>
<dbReference type="PROSITE" id="PS00028">
    <property type="entry name" value="ZINC_FINGER_C2H2_1"/>
    <property type="match status" value="1"/>
</dbReference>
<evidence type="ECO:0000256" key="2">
    <source>
        <dbReference type="ARBA" id="ARBA00022723"/>
    </source>
</evidence>
<dbReference type="GO" id="GO:0008270">
    <property type="term" value="F:zinc ion binding"/>
    <property type="evidence" value="ECO:0007669"/>
    <property type="project" value="UniProtKB-KW"/>
</dbReference>
<dbReference type="Gene3D" id="3.30.160.60">
    <property type="entry name" value="Classic Zinc Finger"/>
    <property type="match status" value="1"/>
</dbReference>
<evidence type="ECO:0000256" key="4">
    <source>
        <dbReference type="ARBA" id="ARBA00022833"/>
    </source>
</evidence>
<dbReference type="GO" id="GO:0005634">
    <property type="term" value="C:nucleus"/>
    <property type="evidence" value="ECO:0007669"/>
    <property type="project" value="UniProtKB-SubCell"/>
</dbReference>
<dbReference type="PROSITE" id="PS50157">
    <property type="entry name" value="ZINC_FINGER_C2H2_2"/>
    <property type="match status" value="1"/>
</dbReference>